<evidence type="ECO:0000313" key="3">
    <source>
        <dbReference type="Proteomes" id="UP000521943"/>
    </source>
</evidence>
<reference evidence="2 3" key="1">
    <citation type="submission" date="2020-07" db="EMBL/GenBank/DDBJ databases">
        <title>Comparative genomics of pyrophilous fungi reveals a link between fire events and developmental genes.</title>
        <authorList>
            <consortium name="DOE Joint Genome Institute"/>
            <person name="Steindorff A.S."/>
            <person name="Carver A."/>
            <person name="Calhoun S."/>
            <person name="Stillman K."/>
            <person name="Liu H."/>
            <person name="Lipzen A."/>
            <person name="Pangilinan J."/>
            <person name="Labutti K."/>
            <person name="Bruns T.D."/>
            <person name="Grigoriev I.V."/>
        </authorList>
    </citation>
    <scope>NUCLEOTIDE SEQUENCE [LARGE SCALE GENOMIC DNA]</scope>
    <source>
        <strain evidence="2 3">CBS 144469</strain>
    </source>
</reference>
<dbReference type="EMBL" id="JACGCI010000003">
    <property type="protein sequence ID" value="KAF6764797.1"/>
    <property type="molecule type" value="Genomic_DNA"/>
</dbReference>
<keyword evidence="3" id="KW-1185">Reference proteome</keyword>
<protein>
    <recommendedName>
        <fullName evidence="4">F-box domain-containing protein</fullName>
    </recommendedName>
</protein>
<feature type="region of interest" description="Disordered" evidence="1">
    <location>
        <begin position="479"/>
        <end position="501"/>
    </location>
</feature>
<sequence length="501" mass="56316">MDDGRDSTPPINRLPPELLTRIFLLLNQEASSEQSIKKDPLPACFLLSHVCQSWRDLALACSELWADTGYFFAPALGTLMLSRSRNAPLTVRFAAMFSTPEDLVPCQMALAQVDRVREIEIVDVIPFGRPIISVLWPSDFRGNFPILESLDITRRERRSPKPPFHARAFGGSGFHAFLRELDLWGFLPLDDGPHTPTFLQALRDLSLHDTADTISTFLRAIQIPDSANVNVRIDEPVETALTIGQLLSDVKFALRNPETKSPPEFSPLQLRRLVFSVEPQSIYCNTASLKIEGWIEMGNIKDQLITLAFPYSQTMDSTETASKVGEHLDLSVLQDVSLLNWYETLSGNEWISLFKNLETLKTIAIAHPSAYRGLLDVLCEKTAGLTLGDSSTTKPSSHSKPYFPSLSTLKLKNANFERGGQMSAEMVANLQDRSKSCPLAELRLERCKNIERVHFETIRRAKIPGLEVSWDEVENLDVDWDTDTDTDTDAEFDSESDWEDE</sequence>
<dbReference type="Gene3D" id="1.20.1280.50">
    <property type="match status" value="1"/>
</dbReference>
<evidence type="ECO:0008006" key="4">
    <source>
        <dbReference type="Google" id="ProtNLM"/>
    </source>
</evidence>
<proteinExistence type="predicted"/>
<organism evidence="2 3">
    <name type="scientific">Ephemerocybe angulata</name>
    <dbReference type="NCBI Taxonomy" id="980116"/>
    <lineage>
        <taxon>Eukaryota</taxon>
        <taxon>Fungi</taxon>
        <taxon>Dikarya</taxon>
        <taxon>Basidiomycota</taxon>
        <taxon>Agaricomycotina</taxon>
        <taxon>Agaricomycetes</taxon>
        <taxon>Agaricomycetidae</taxon>
        <taxon>Agaricales</taxon>
        <taxon>Agaricineae</taxon>
        <taxon>Psathyrellaceae</taxon>
        <taxon>Ephemerocybe</taxon>
    </lineage>
</organism>
<dbReference type="OrthoDB" id="3014681at2759"/>
<accession>A0A8H6II90</accession>
<name>A0A8H6II90_9AGAR</name>
<comment type="caution">
    <text evidence="2">The sequence shown here is derived from an EMBL/GenBank/DDBJ whole genome shotgun (WGS) entry which is preliminary data.</text>
</comment>
<evidence type="ECO:0000313" key="2">
    <source>
        <dbReference type="EMBL" id="KAF6764797.1"/>
    </source>
</evidence>
<dbReference type="Proteomes" id="UP000521943">
    <property type="component" value="Unassembled WGS sequence"/>
</dbReference>
<evidence type="ECO:0000256" key="1">
    <source>
        <dbReference type="SAM" id="MobiDB-lite"/>
    </source>
</evidence>
<gene>
    <name evidence="2" type="ORF">DFP72DRAFT_839841</name>
</gene>
<dbReference type="AlphaFoldDB" id="A0A8H6II90"/>